<evidence type="ECO:0000256" key="2">
    <source>
        <dbReference type="ARBA" id="ARBA00022473"/>
    </source>
</evidence>
<dbReference type="EMBL" id="ABEU02000022">
    <property type="protein sequence ID" value="PNR31093.1"/>
    <property type="molecule type" value="Genomic_DNA"/>
</dbReference>
<keyword evidence="10" id="KW-1185">Reference proteome</keyword>
<evidence type="ECO:0000313" key="10">
    <source>
        <dbReference type="Proteomes" id="UP000006727"/>
    </source>
</evidence>
<dbReference type="InParanoid" id="A0A2K1IP83"/>
<dbReference type="GO" id="GO:0048367">
    <property type="term" value="P:shoot system development"/>
    <property type="evidence" value="ECO:0007669"/>
    <property type="project" value="UniProtKB-ARBA"/>
</dbReference>
<sequence length="71" mass="8217">MGQFYERDSGTSDAWKSTAKKRRSSGSFYSVRSNSITNVTKNTLAFIRHQRGKLYILRRCVIMLITVAREK</sequence>
<feature type="region of interest" description="Disordered" evidence="7">
    <location>
        <begin position="1"/>
        <end position="28"/>
    </location>
</feature>
<evidence type="ECO:0000256" key="1">
    <source>
        <dbReference type="ARBA" id="ARBA00004162"/>
    </source>
</evidence>
<dbReference type="Gramene" id="Pp3c22_21500V3.1">
    <property type="protein sequence ID" value="PAC:32902871.CDS.1"/>
    <property type="gene ID" value="Pp3c22_21500"/>
</dbReference>
<dbReference type="GO" id="GO:0008285">
    <property type="term" value="P:negative regulation of cell population proliferation"/>
    <property type="evidence" value="ECO:0007669"/>
    <property type="project" value="InterPro"/>
</dbReference>
<comment type="subcellular location">
    <subcellularLocation>
        <location evidence="1">Cell membrane</location>
        <topology evidence="1">Single-pass membrane protein</topology>
    </subcellularLocation>
</comment>
<feature type="compositionally biased region" description="Basic and acidic residues" evidence="7">
    <location>
        <begin position="1"/>
        <end position="10"/>
    </location>
</feature>
<reference evidence="9" key="3">
    <citation type="submission" date="2020-12" db="UniProtKB">
        <authorList>
            <consortium name="EnsemblPlants"/>
        </authorList>
    </citation>
    <scope>IDENTIFICATION</scope>
</reference>
<accession>A0A2K1IP83</accession>
<evidence type="ECO:0000256" key="6">
    <source>
        <dbReference type="ARBA" id="ARBA00024340"/>
    </source>
</evidence>
<keyword evidence="3" id="KW-0812">Transmembrane</keyword>
<dbReference type="EnsemblPlants" id="Pp3c22_21500V3.1">
    <property type="protein sequence ID" value="PAC:32902871.CDS.1"/>
    <property type="gene ID" value="Pp3c22_21500"/>
</dbReference>
<keyword evidence="2" id="KW-0217">Developmental protein</keyword>
<organism evidence="8">
    <name type="scientific">Physcomitrium patens</name>
    <name type="common">Spreading-leaved earth moss</name>
    <name type="synonym">Physcomitrella patens</name>
    <dbReference type="NCBI Taxonomy" id="3218"/>
    <lineage>
        <taxon>Eukaryota</taxon>
        <taxon>Viridiplantae</taxon>
        <taxon>Streptophyta</taxon>
        <taxon>Embryophyta</taxon>
        <taxon>Bryophyta</taxon>
        <taxon>Bryophytina</taxon>
        <taxon>Bryopsida</taxon>
        <taxon>Funariidae</taxon>
        <taxon>Funariales</taxon>
        <taxon>Funariaceae</taxon>
        <taxon>Physcomitrium</taxon>
    </lineage>
</organism>
<dbReference type="InterPro" id="IPR012552">
    <property type="entry name" value="DVL"/>
</dbReference>
<evidence type="ECO:0000256" key="4">
    <source>
        <dbReference type="ARBA" id="ARBA00022989"/>
    </source>
</evidence>
<dbReference type="Gramene" id="Pp3c22_21500V3.2">
    <property type="protein sequence ID" value="PAC:32902872.CDS.1"/>
    <property type="gene ID" value="Pp3c22_21500"/>
</dbReference>
<evidence type="ECO:0000256" key="3">
    <source>
        <dbReference type="ARBA" id="ARBA00022692"/>
    </source>
</evidence>
<dbReference type="Pfam" id="PF08137">
    <property type="entry name" value="DVL"/>
    <property type="match status" value="1"/>
</dbReference>
<keyword evidence="5" id="KW-0472">Membrane</keyword>
<name>A0A2K1IP83_PHYPA</name>
<evidence type="ECO:0000313" key="8">
    <source>
        <dbReference type="EMBL" id="PNR31093.1"/>
    </source>
</evidence>
<dbReference type="Proteomes" id="UP000006727">
    <property type="component" value="Chromosome 22"/>
</dbReference>
<comment type="similarity">
    <text evidence="6">Belongs to the DVL/RTFL small polypeptides family.</text>
</comment>
<evidence type="ECO:0000256" key="7">
    <source>
        <dbReference type="SAM" id="MobiDB-lite"/>
    </source>
</evidence>
<dbReference type="PaxDb" id="3218-PP1S225_19V6.1"/>
<reference evidence="8 10" key="1">
    <citation type="journal article" date="2008" name="Science">
        <title>The Physcomitrella genome reveals evolutionary insights into the conquest of land by plants.</title>
        <authorList>
            <person name="Rensing S."/>
            <person name="Lang D."/>
            <person name="Zimmer A."/>
            <person name="Terry A."/>
            <person name="Salamov A."/>
            <person name="Shapiro H."/>
            <person name="Nishiyama T."/>
            <person name="Perroud P.-F."/>
            <person name="Lindquist E."/>
            <person name="Kamisugi Y."/>
            <person name="Tanahashi T."/>
            <person name="Sakakibara K."/>
            <person name="Fujita T."/>
            <person name="Oishi K."/>
            <person name="Shin-I T."/>
            <person name="Kuroki Y."/>
            <person name="Toyoda A."/>
            <person name="Suzuki Y."/>
            <person name="Hashimoto A."/>
            <person name="Yamaguchi K."/>
            <person name="Sugano A."/>
            <person name="Kohara Y."/>
            <person name="Fujiyama A."/>
            <person name="Anterola A."/>
            <person name="Aoki S."/>
            <person name="Ashton N."/>
            <person name="Barbazuk W.B."/>
            <person name="Barker E."/>
            <person name="Bennetzen J."/>
            <person name="Bezanilla M."/>
            <person name="Blankenship R."/>
            <person name="Cho S.H."/>
            <person name="Dutcher S."/>
            <person name="Estelle M."/>
            <person name="Fawcett J.A."/>
            <person name="Gundlach H."/>
            <person name="Hanada K."/>
            <person name="Heyl A."/>
            <person name="Hicks K.A."/>
            <person name="Hugh J."/>
            <person name="Lohr M."/>
            <person name="Mayer K."/>
            <person name="Melkozernov A."/>
            <person name="Murata T."/>
            <person name="Nelson D."/>
            <person name="Pils B."/>
            <person name="Prigge M."/>
            <person name="Reiss B."/>
            <person name="Renner T."/>
            <person name="Rombauts S."/>
            <person name="Rushton P."/>
            <person name="Sanderfoot A."/>
            <person name="Schween G."/>
            <person name="Shiu S.-H."/>
            <person name="Stueber K."/>
            <person name="Theodoulou F.L."/>
            <person name="Tu H."/>
            <person name="Van de Peer Y."/>
            <person name="Verrier P.J."/>
            <person name="Waters E."/>
            <person name="Wood A."/>
            <person name="Yang L."/>
            <person name="Cove D."/>
            <person name="Cuming A."/>
            <person name="Hasebe M."/>
            <person name="Lucas S."/>
            <person name="Mishler D.B."/>
            <person name="Reski R."/>
            <person name="Grigoriev I."/>
            <person name="Quatrano R.S."/>
            <person name="Boore J.L."/>
        </authorList>
    </citation>
    <scope>NUCLEOTIDE SEQUENCE [LARGE SCALE GENOMIC DNA]</scope>
    <source>
        <strain evidence="9 10">cv. Gransden 2004</strain>
    </source>
</reference>
<dbReference type="AlphaFoldDB" id="A0A2K1IP83"/>
<reference evidence="8 10" key="2">
    <citation type="journal article" date="2018" name="Plant J.">
        <title>The Physcomitrella patens chromosome-scale assembly reveals moss genome structure and evolution.</title>
        <authorList>
            <person name="Lang D."/>
            <person name="Ullrich K.K."/>
            <person name="Murat F."/>
            <person name="Fuchs J."/>
            <person name="Jenkins J."/>
            <person name="Haas F.B."/>
            <person name="Piednoel M."/>
            <person name="Gundlach H."/>
            <person name="Van Bel M."/>
            <person name="Meyberg R."/>
            <person name="Vives C."/>
            <person name="Morata J."/>
            <person name="Symeonidi A."/>
            <person name="Hiss M."/>
            <person name="Muchero W."/>
            <person name="Kamisugi Y."/>
            <person name="Saleh O."/>
            <person name="Blanc G."/>
            <person name="Decker E.L."/>
            <person name="van Gessel N."/>
            <person name="Grimwood J."/>
            <person name="Hayes R.D."/>
            <person name="Graham S.W."/>
            <person name="Gunter L.E."/>
            <person name="McDaniel S.F."/>
            <person name="Hoernstein S.N.W."/>
            <person name="Larsson A."/>
            <person name="Li F.W."/>
            <person name="Perroud P.F."/>
            <person name="Phillips J."/>
            <person name="Ranjan P."/>
            <person name="Rokshar D.S."/>
            <person name="Rothfels C.J."/>
            <person name="Schneider L."/>
            <person name="Shu S."/>
            <person name="Stevenson D.W."/>
            <person name="Thummler F."/>
            <person name="Tillich M."/>
            <person name="Villarreal Aguilar J.C."/>
            <person name="Widiez T."/>
            <person name="Wong G.K."/>
            <person name="Wymore A."/>
            <person name="Zhang Y."/>
            <person name="Zimmer A.D."/>
            <person name="Quatrano R.S."/>
            <person name="Mayer K.F.X."/>
            <person name="Goodstein D."/>
            <person name="Casacuberta J.M."/>
            <person name="Vandepoele K."/>
            <person name="Reski R."/>
            <person name="Cuming A.C."/>
            <person name="Tuskan G.A."/>
            <person name="Maumus F."/>
            <person name="Salse J."/>
            <person name="Schmutz J."/>
            <person name="Rensing S.A."/>
        </authorList>
    </citation>
    <scope>NUCLEOTIDE SEQUENCE [LARGE SCALE GENOMIC DNA]</scope>
    <source>
        <strain evidence="9 10">cv. Gransden 2004</strain>
    </source>
</reference>
<evidence type="ECO:0000256" key="5">
    <source>
        <dbReference type="ARBA" id="ARBA00023136"/>
    </source>
</evidence>
<dbReference type="EnsemblPlants" id="Pp3c22_21500V3.2">
    <property type="protein sequence ID" value="PAC:32902872.CDS.1"/>
    <property type="gene ID" value="Pp3c22_21500"/>
</dbReference>
<dbReference type="GO" id="GO:0005886">
    <property type="term" value="C:plasma membrane"/>
    <property type="evidence" value="ECO:0007669"/>
    <property type="project" value="UniProtKB-SubCell"/>
</dbReference>
<gene>
    <name evidence="8" type="ORF">PHYPA_027409</name>
</gene>
<keyword evidence="4" id="KW-1133">Transmembrane helix</keyword>
<proteinExistence type="inferred from homology"/>
<evidence type="ECO:0000313" key="9">
    <source>
        <dbReference type="EnsemblPlants" id="PAC:32902871.CDS.1"/>
    </source>
</evidence>
<protein>
    <submittedName>
        <fullName evidence="8 9">Uncharacterized protein</fullName>
    </submittedName>
</protein>